<sequence>MLMPPFISAHIPYMRRFIPLIASATLLLGCATQMPTHIALDPQLPAVTMQADSLAPIAIEMIDTRSANFIARFNKEGEAAKLVSPSEAPRQQLEQVFRTGFTKAGYQIDPSSPQHMQFQLEQLLTDVNNSTLGYEASNNIIINVIASNSTKTFTKRYTARNQVSGPFSADFATLELAMNNLLGDLTGKIINDPELNQFIQQ</sequence>
<reference evidence="1 2" key="1">
    <citation type="submission" date="2021-05" db="EMBL/GenBank/DDBJ databases">
        <title>Molecular characterization for Shewanella algae harboring chromosomal blaOXA-55-like strains isolated from clinical and environment sample.</title>
        <authorList>
            <person name="Ohama Y."/>
            <person name="Aoki K."/>
            <person name="Harada S."/>
            <person name="Moriya K."/>
            <person name="Ishii Y."/>
            <person name="Tateda K."/>
        </authorList>
    </citation>
    <scope>NUCLEOTIDE SEQUENCE [LARGE SCALE GENOMIC DNA]</scope>
    <source>
        <strain evidence="1 2">MBTL60-118</strain>
    </source>
</reference>
<protein>
    <recommendedName>
        <fullName evidence="3">Lipoprotein</fullName>
    </recommendedName>
</protein>
<gene>
    <name evidence="1" type="ORF">TUM3794_31030</name>
</gene>
<dbReference type="Proteomes" id="UP000773469">
    <property type="component" value="Unassembled WGS sequence"/>
</dbReference>
<name>A0ABQ4P902_SHECO</name>
<dbReference type="Pfam" id="PF03923">
    <property type="entry name" value="Lipoprotein_16"/>
    <property type="match status" value="1"/>
</dbReference>
<proteinExistence type="predicted"/>
<dbReference type="EMBL" id="BPEU01000024">
    <property type="protein sequence ID" value="GIU44017.1"/>
    <property type="molecule type" value="Genomic_DNA"/>
</dbReference>
<comment type="caution">
    <text evidence="1">The sequence shown here is derived from an EMBL/GenBank/DDBJ whole genome shotgun (WGS) entry which is preliminary data.</text>
</comment>
<evidence type="ECO:0000313" key="1">
    <source>
        <dbReference type="EMBL" id="GIU44017.1"/>
    </source>
</evidence>
<evidence type="ECO:0000313" key="2">
    <source>
        <dbReference type="Proteomes" id="UP000773469"/>
    </source>
</evidence>
<evidence type="ECO:0008006" key="3">
    <source>
        <dbReference type="Google" id="ProtNLM"/>
    </source>
</evidence>
<dbReference type="InterPro" id="IPR005619">
    <property type="entry name" value="Uncharacterised_YajG"/>
</dbReference>
<organism evidence="1 2">
    <name type="scientific">Shewanella colwelliana</name>
    <name type="common">Alteromonas colwelliana</name>
    <dbReference type="NCBI Taxonomy" id="23"/>
    <lineage>
        <taxon>Bacteria</taxon>
        <taxon>Pseudomonadati</taxon>
        <taxon>Pseudomonadota</taxon>
        <taxon>Gammaproteobacteria</taxon>
        <taxon>Alteromonadales</taxon>
        <taxon>Shewanellaceae</taxon>
        <taxon>Shewanella</taxon>
    </lineage>
</organism>
<keyword evidence="2" id="KW-1185">Reference proteome</keyword>
<accession>A0ABQ4P902</accession>